<keyword evidence="2" id="KW-1185">Reference proteome</keyword>
<accession>A0A7J7L387</accession>
<comment type="caution">
    <text evidence="1">The sequence shown here is derived from an EMBL/GenBank/DDBJ whole genome shotgun (WGS) entry which is preliminary data.</text>
</comment>
<dbReference type="Proteomes" id="UP000541444">
    <property type="component" value="Unassembled WGS sequence"/>
</dbReference>
<reference evidence="1 2" key="1">
    <citation type="journal article" date="2020" name="IScience">
        <title>Genome Sequencing of the Endangered Kingdonia uniflora (Circaeasteraceae, Ranunculales) Reveals Potential Mechanisms of Evolutionary Specialization.</title>
        <authorList>
            <person name="Sun Y."/>
            <person name="Deng T."/>
            <person name="Zhang A."/>
            <person name="Moore M.J."/>
            <person name="Landis J.B."/>
            <person name="Lin N."/>
            <person name="Zhang H."/>
            <person name="Zhang X."/>
            <person name="Huang J."/>
            <person name="Zhang X."/>
            <person name="Sun H."/>
            <person name="Wang H."/>
        </authorList>
    </citation>
    <scope>NUCLEOTIDE SEQUENCE [LARGE SCALE GENOMIC DNA]</scope>
    <source>
        <strain evidence="1">TB1705</strain>
        <tissue evidence="1">Leaf</tissue>
    </source>
</reference>
<evidence type="ECO:0000313" key="2">
    <source>
        <dbReference type="Proteomes" id="UP000541444"/>
    </source>
</evidence>
<sequence>MAAQRVLLSIKRSTLPLTETLSAPHDDHVGRTNLSGMPLMYNVWGTRGLLLKNDLGIVVEK</sequence>
<dbReference type="AlphaFoldDB" id="A0A7J7L387"/>
<evidence type="ECO:0000313" key="1">
    <source>
        <dbReference type="EMBL" id="KAF6137024.1"/>
    </source>
</evidence>
<organism evidence="1 2">
    <name type="scientific">Kingdonia uniflora</name>
    <dbReference type="NCBI Taxonomy" id="39325"/>
    <lineage>
        <taxon>Eukaryota</taxon>
        <taxon>Viridiplantae</taxon>
        <taxon>Streptophyta</taxon>
        <taxon>Embryophyta</taxon>
        <taxon>Tracheophyta</taxon>
        <taxon>Spermatophyta</taxon>
        <taxon>Magnoliopsida</taxon>
        <taxon>Ranunculales</taxon>
        <taxon>Circaeasteraceae</taxon>
        <taxon>Kingdonia</taxon>
    </lineage>
</organism>
<protein>
    <submittedName>
        <fullName evidence="1">Uncharacterized protein</fullName>
    </submittedName>
</protein>
<dbReference type="EMBL" id="JACGCM010002660">
    <property type="protein sequence ID" value="KAF6137024.1"/>
    <property type="molecule type" value="Genomic_DNA"/>
</dbReference>
<proteinExistence type="predicted"/>
<gene>
    <name evidence="1" type="ORF">GIB67_030788</name>
</gene>
<name>A0A7J7L387_9MAGN</name>